<keyword evidence="7" id="KW-0963">Cytoplasm</keyword>
<keyword evidence="10" id="KW-1185">Reference proteome</keyword>
<dbReference type="EMBL" id="LR130778">
    <property type="protein sequence ID" value="VDN45888.1"/>
    <property type="molecule type" value="Genomic_DNA"/>
</dbReference>
<evidence type="ECO:0000259" key="8">
    <source>
        <dbReference type="PROSITE" id="PS50075"/>
    </source>
</evidence>
<dbReference type="UniPathway" id="UPA00094"/>
<evidence type="ECO:0000313" key="10">
    <source>
        <dbReference type="Proteomes" id="UP000279029"/>
    </source>
</evidence>
<protein>
    <recommendedName>
        <fullName evidence="7">Acyl carrier protein</fullName>
        <shortName evidence="7">ACP</shortName>
    </recommendedName>
</protein>
<keyword evidence="1 7" id="KW-0596">Phosphopantetheine</keyword>
<keyword evidence="4 7" id="KW-0276">Fatty acid metabolism</keyword>
<comment type="similarity">
    <text evidence="7">Belongs to the acyl carrier protein (ACP) family.</text>
</comment>
<dbReference type="PROSITE" id="PS50075">
    <property type="entry name" value="CARRIER"/>
    <property type="match status" value="1"/>
</dbReference>
<comment type="subcellular location">
    <subcellularLocation>
        <location evidence="7">Cytoplasm</location>
    </subcellularLocation>
</comment>
<keyword evidence="5 7" id="KW-0443">Lipid metabolism</keyword>
<dbReference type="Pfam" id="PF00550">
    <property type="entry name" value="PP-binding"/>
    <property type="match status" value="1"/>
</dbReference>
<comment type="function">
    <text evidence="7">Carrier of the growing fatty acid chain in fatty acid biosynthesis.</text>
</comment>
<dbReference type="GO" id="GO:0000035">
    <property type="term" value="F:acyl binding"/>
    <property type="evidence" value="ECO:0007669"/>
    <property type="project" value="TreeGrafter"/>
</dbReference>
<sequence>MDESKLLEIIAEFTTYGPEELKENMHFSDDLGIDSLDLAQIIMAVEDAYDVELDEEALDSIQTVGDAINMVKNNG</sequence>
<evidence type="ECO:0000256" key="1">
    <source>
        <dbReference type="ARBA" id="ARBA00022450"/>
    </source>
</evidence>
<keyword evidence="3 7" id="KW-0597">Phosphoprotein</keyword>
<dbReference type="InterPro" id="IPR003231">
    <property type="entry name" value="ACP"/>
</dbReference>
<gene>
    <name evidence="7 9" type="primary">acpP</name>
    <name evidence="9" type="ORF">PATL70BA_0050</name>
</gene>
<comment type="PTM">
    <text evidence="7">4'-phosphopantetheine is transferred from CoA to a specific serine of apo-ACP by AcpS. This modification is essential for activity because fatty acids are bound in thioester linkage to the sulfhydryl of the prosthetic group.</text>
</comment>
<organism evidence="9 10">
    <name type="scientific">Petrocella atlantisensis</name>
    <dbReference type="NCBI Taxonomy" id="2173034"/>
    <lineage>
        <taxon>Bacteria</taxon>
        <taxon>Bacillati</taxon>
        <taxon>Bacillota</taxon>
        <taxon>Clostridia</taxon>
        <taxon>Lachnospirales</taxon>
        <taxon>Vallitaleaceae</taxon>
        <taxon>Petrocella</taxon>
    </lineage>
</organism>
<dbReference type="GO" id="GO:0005737">
    <property type="term" value="C:cytoplasm"/>
    <property type="evidence" value="ECO:0007669"/>
    <property type="project" value="UniProtKB-SubCell"/>
</dbReference>
<proteinExistence type="inferred from homology"/>
<comment type="pathway">
    <text evidence="7">Lipid metabolism; fatty acid biosynthesis.</text>
</comment>
<evidence type="ECO:0000256" key="7">
    <source>
        <dbReference type="HAMAP-Rule" id="MF_01217"/>
    </source>
</evidence>
<dbReference type="PANTHER" id="PTHR20863:SF76">
    <property type="entry name" value="CARRIER DOMAIN-CONTAINING PROTEIN"/>
    <property type="match status" value="1"/>
</dbReference>
<evidence type="ECO:0000313" key="9">
    <source>
        <dbReference type="EMBL" id="VDN45888.1"/>
    </source>
</evidence>
<feature type="modified residue" description="O-(pantetheine 4'-phosphoryl)serine" evidence="7">
    <location>
        <position position="35"/>
    </location>
</feature>
<evidence type="ECO:0000256" key="2">
    <source>
        <dbReference type="ARBA" id="ARBA00022516"/>
    </source>
</evidence>
<accession>A0A3P7PA52</accession>
<dbReference type="Proteomes" id="UP000279029">
    <property type="component" value="Chromosome"/>
</dbReference>
<reference evidence="9 10" key="1">
    <citation type="submission" date="2018-09" db="EMBL/GenBank/DDBJ databases">
        <authorList>
            <person name="Postec A."/>
        </authorList>
    </citation>
    <scope>NUCLEOTIDE SEQUENCE [LARGE SCALE GENOMIC DNA]</scope>
    <source>
        <strain evidence="9">70B-A</strain>
    </source>
</reference>
<dbReference type="KEGG" id="cbar:PATL70BA_0050"/>
<dbReference type="SUPFAM" id="SSF47336">
    <property type="entry name" value="ACP-like"/>
    <property type="match status" value="1"/>
</dbReference>
<keyword evidence="2 7" id="KW-0444">Lipid biosynthesis</keyword>
<dbReference type="PROSITE" id="PS00012">
    <property type="entry name" value="PHOSPHOPANTETHEINE"/>
    <property type="match status" value="1"/>
</dbReference>
<feature type="domain" description="Carrier" evidence="8">
    <location>
        <begin position="1"/>
        <end position="75"/>
    </location>
</feature>
<evidence type="ECO:0000256" key="6">
    <source>
        <dbReference type="ARBA" id="ARBA00023160"/>
    </source>
</evidence>
<evidence type="ECO:0000256" key="4">
    <source>
        <dbReference type="ARBA" id="ARBA00022832"/>
    </source>
</evidence>
<dbReference type="AlphaFoldDB" id="A0A3P7PA52"/>
<dbReference type="PANTHER" id="PTHR20863">
    <property type="entry name" value="ACYL CARRIER PROTEIN"/>
    <property type="match status" value="1"/>
</dbReference>
<dbReference type="GO" id="GO:0000036">
    <property type="term" value="F:acyl carrier activity"/>
    <property type="evidence" value="ECO:0007669"/>
    <property type="project" value="UniProtKB-UniRule"/>
</dbReference>
<name>A0A3P7PA52_9FIRM</name>
<dbReference type="HAMAP" id="MF_01217">
    <property type="entry name" value="Acyl_carrier"/>
    <property type="match status" value="1"/>
</dbReference>
<evidence type="ECO:0000256" key="3">
    <source>
        <dbReference type="ARBA" id="ARBA00022553"/>
    </source>
</evidence>
<evidence type="ECO:0000256" key="5">
    <source>
        <dbReference type="ARBA" id="ARBA00023098"/>
    </source>
</evidence>
<dbReference type="InterPro" id="IPR006162">
    <property type="entry name" value="Ppantetheine_attach_site"/>
</dbReference>
<dbReference type="InterPro" id="IPR009081">
    <property type="entry name" value="PP-bd_ACP"/>
</dbReference>
<dbReference type="InterPro" id="IPR036736">
    <property type="entry name" value="ACP-like_sf"/>
</dbReference>
<keyword evidence="6 7" id="KW-0275">Fatty acid biosynthesis</keyword>
<dbReference type="RefSeq" id="WP_172596036.1">
    <property type="nucleotide sequence ID" value="NZ_LR130778.1"/>
</dbReference>
<dbReference type="Gene3D" id="1.10.1200.10">
    <property type="entry name" value="ACP-like"/>
    <property type="match status" value="1"/>
</dbReference>